<dbReference type="RefSeq" id="WP_336585674.1">
    <property type="nucleotide sequence ID" value="NZ_JBBAXC010000002.1"/>
</dbReference>
<evidence type="ECO:0000313" key="4">
    <source>
        <dbReference type="Proteomes" id="UP001312865"/>
    </source>
</evidence>
<dbReference type="InterPro" id="IPR050101">
    <property type="entry name" value="CinA"/>
</dbReference>
<dbReference type="InterPro" id="IPR008135">
    <property type="entry name" value="Competence-induced_CinA"/>
</dbReference>
<dbReference type="PANTHER" id="PTHR13939:SF0">
    <property type="entry name" value="NMN AMIDOHYDROLASE-LIKE PROTEIN YFAY"/>
    <property type="match status" value="1"/>
</dbReference>
<organism evidence="3 4">
    <name type="scientific">Bacillus spongiae</name>
    <dbReference type="NCBI Taxonomy" id="2683610"/>
    <lineage>
        <taxon>Bacteria</taxon>
        <taxon>Bacillati</taxon>
        <taxon>Bacillota</taxon>
        <taxon>Bacilli</taxon>
        <taxon>Bacillales</taxon>
        <taxon>Bacillaceae</taxon>
        <taxon>Bacillus</taxon>
    </lineage>
</organism>
<sequence>MRAEIIAIGSELLLGQIVNTNAKFLSQHLAEMGIPVYYHTVVGDNADRLKQAIEIAESRSSLIIFTGGLGPTKDDLTKDTIAKHIGVELELHEQAMNMIEKYFQKANRTMTENNRKQAMVLKNATILSNDYGMAPGMLYKNETHYYMLLPGPPKELEPMFMQYGRDALLNELDEQQVIKSKVLRFFGIGEAQLETEIEDIIDEQSNPTVAPLASNGEVKLRLTAKHMSEQEADKLIQALEEKIKKRIGQYLYGYNDSSLMGEVVRLLKSHNKTISIAESLTGGSFSAELTSFPGISENFFGGIVCYSNEAKKDLLHVQQNTLDSSGAISSECAAEMAVNIREKLKTDIGISFTGVAGPDPSEGKDVGTVWIGLSFKGREPYTFPLQLAGTRQSIRMRTTKYGCYYILKHFLA</sequence>
<dbReference type="NCBIfam" id="TIGR00199">
    <property type="entry name" value="PncC_domain"/>
    <property type="match status" value="1"/>
</dbReference>
<gene>
    <name evidence="1" type="primary">cinA</name>
    <name evidence="3" type="ORF">WAK64_04120</name>
</gene>
<dbReference type="Pfam" id="PF02464">
    <property type="entry name" value="CinA"/>
    <property type="match status" value="1"/>
</dbReference>
<dbReference type="EMBL" id="JBBAXC010000002">
    <property type="protein sequence ID" value="MEI5906258.1"/>
    <property type="molecule type" value="Genomic_DNA"/>
</dbReference>
<comment type="caution">
    <text evidence="3">The sequence shown here is derived from an EMBL/GenBank/DDBJ whole genome shotgun (WGS) entry which is preliminary data.</text>
</comment>
<dbReference type="NCBIfam" id="TIGR00200">
    <property type="entry name" value="cinA_nterm"/>
    <property type="match status" value="1"/>
</dbReference>
<dbReference type="Gene3D" id="3.40.980.10">
    <property type="entry name" value="MoaB/Mog-like domain"/>
    <property type="match status" value="1"/>
</dbReference>
<dbReference type="SMART" id="SM00852">
    <property type="entry name" value="MoCF_biosynth"/>
    <property type="match status" value="1"/>
</dbReference>
<dbReference type="Gene3D" id="3.30.70.2860">
    <property type="match status" value="1"/>
</dbReference>
<dbReference type="PANTHER" id="PTHR13939">
    <property type="entry name" value="NICOTINAMIDE-NUCLEOTIDE AMIDOHYDROLASE PNCC"/>
    <property type="match status" value="1"/>
</dbReference>
<dbReference type="Pfam" id="PF18146">
    <property type="entry name" value="CinA_KH"/>
    <property type="match status" value="1"/>
</dbReference>
<reference evidence="3 4" key="1">
    <citation type="journal article" date="2018" name="J. Microbiol.">
        <title>Bacillus spongiae sp. nov., isolated from sponge of Jeju Island.</title>
        <authorList>
            <person name="Lee G.E."/>
            <person name="Im W.T."/>
            <person name="Park J.S."/>
        </authorList>
    </citation>
    <scope>NUCLEOTIDE SEQUENCE [LARGE SCALE GENOMIC DNA]</scope>
    <source>
        <strain evidence="3 4">135PIL107-10</strain>
    </source>
</reference>
<dbReference type="CDD" id="cd00885">
    <property type="entry name" value="cinA"/>
    <property type="match status" value="1"/>
</dbReference>
<dbReference type="NCBIfam" id="NF001813">
    <property type="entry name" value="PRK00549.1"/>
    <property type="match status" value="1"/>
</dbReference>
<keyword evidence="4" id="KW-1185">Reference proteome</keyword>
<comment type="similarity">
    <text evidence="1">Belongs to the CinA family.</text>
</comment>
<dbReference type="SUPFAM" id="SSF142433">
    <property type="entry name" value="CinA-like"/>
    <property type="match status" value="1"/>
</dbReference>
<evidence type="ECO:0000259" key="2">
    <source>
        <dbReference type="SMART" id="SM00852"/>
    </source>
</evidence>
<evidence type="ECO:0000256" key="1">
    <source>
        <dbReference type="HAMAP-Rule" id="MF_00226"/>
    </source>
</evidence>
<dbReference type="SUPFAM" id="SSF53218">
    <property type="entry name" value="Molybdenum cofactor biosynthesis proteins"/>
    <property type="match status" value="1"/>
</dbReference>
<dbReference type="Proteomes" id="UP001312865">
    <property type="component" value="Unassembled WGS sequence"/>
</dbReference>
<evidence type="ECO:0000313" key="3">
    <source>
        <dbReference type="EMBL" id="MEI5906258.1"/>
    </source>
</evidence>
<dbReference type="InterPro" id="IPR036425">
    <property type="entry name" value="MoaB/Mog-like_dom_sf"/>
</dbReference>
<dbReference type="HAMAP" id="MF_00226_B">
    <property type="entry name" value="CinA_B"/>
    <property type="match status" value="1"/>
</dbReference>
<accession>A0ABU8HAD0</accession>
<protein>
    <recommendedName>
        <fullName evidence="1">Putative competence-damage inducible protein</fullName>
    </recommendedName>
</protein>
<dbReference type="InterPro" id="IPR001453">
    <property type="entry name" value="MoaB/Mog_dom"/>
</dbReference>
<dbReference type="InterPro" id="IPR008136">
    <property type="entry name" value="CinA_C"/>
</dbReference>
<feature type="domain" description="MoaB/Mog" evidence="2">
    <location>
        <begin position="4"/>
        <end position="170"/>
    </location>
</feature>
<dbReference type="InterPro" id="IPR041424">
    <property type="entry name" value="CinA_KH"/>
</dbReference>
<dbReference type="PIRSF" id="PIRSF006728">
    <property type="entry name" value="CinA"/>
    <property type="match status" value="1"/>
</dbReference>
<dbReference type="Pfam" id="PF00994">
    <property type="entry name" value="MoCF_biosynth"/>
    <property type="match status" value="1"/>
</dbReference>
<dbReference type="NCBIfam" id="TIGR00177">
    <property type="entry name" value="molyb_syn"/>
    <property type="match status" value="1"/>
</dbReference>
<name>A0ABU8HAD0_9BACI</name>
<dbReference type="Gene3D" id="3.90.950.20">
    <property type="entry name" value="CinA-like"/>
    <property type="match status" value="1"/>
</dbReference>
<dbReference type="InterPro" id="IPR036653">
    <property type="entry name" value="CinA-like_C"/>
</dbReference>
<proteinExistence type="inferred from homology"/>